<dbReference type="PANTHER" id="PTHR12677:SF59">
    <property type="entry name" value="GOLGI APPARATUS MEMBRANE PROTEIN TVP38-RELATED"/>
    <property type="match status" value="1"/>
</dbReference>
<protein>
    <recommendedName>
        <fullName evidence="6">TVP38/TMEM64 family membrane protein</fullName>
    </recommendedName>
</protein>
<evidence type="ECO:0000256" key="6">
    <source>
        <dbReference type="RuleBase" id="RU366058"/>
    </source>
</evidence>
<keyword evidence="3 6" id="KW-0812">Transmembrane</keyword>
<name>A0A4V2Q955_9FIRM</name>
<dbReference type="EMBL" id="SLUI01000001">
    <property type="protein sequence ID" value="TCL40243.1"/>
    <property type="molecule type" value="Genomic_DNA"/>
</dbReference>
<comment type="similarity">
    <text evidence="6">Belongs to the TVP38/TMEM64 family.</text>
</comment>
<dbReference type="PANTHER" id="PTHR12677">
    <property type="entry name" value="GOLGI APPARATUS MEMBRANE PROTEIN TVP38-RELATED"/>
    <property type="match status" value="1"/>
</dbReference>
<comment type="caution">
    <text evidence="8">The sequence shown here is derived from an EMBL/GenBank/DDBJ whole genome shotgun (WGS) entry which is preliminary data.</text>
</comment>
<dbReference type="InterPro" id="IPR032816">
    <property type="entry name" value="VTT_dom"/>
</dbReference>
<evidence type="ECO:0000259" key="7">
    <source>
        <dbReference type="Pfam" id="PF09335"/>
    </source>
</evidence>
<evidence type="ECO:0000256" key="4">
    <source>
        <dbReference type="ARBA" id="ARBA00022989"/>
    </source>
</evidence>
<dbReference type="AlphaFoldDB" id="A0A4V2Q955"/>
<keyword evidence="9" id="KW-1185">Reference proteome</keyword>
<keyword evidence="4 6" id="KW-1133">Transmembrane helix</keyword>
<keyword evidence="2 6" id="KW-1003">Cell membrane</keyword>
<feature type="transmembrane region" description="Helical" evidence="6">
    <location>
        <begin position="12"/>
        <end position="29"/>
    </location>
</feature>
<evidence type="ECO:0000256" key="1">
    <source>
        <dbReference type="ARBA" id="ARBA00004651"/>
    </source>
</evidence>
<evidence type="ECO:0000256" key="3">
    <source>
        <dbReference type="ARBA" id="ARBA00022692"/>
    </source>
</evidence>
<proteinExistence type="inferred from homology"/>
<dbReference type="Pfam" id="PF09335">
    <property type="entry name" value="VTT_dom"/>
    <property type="match status" value="1"/>
</dbReference>
<feature type="transmembrane region" description="Helical" evidence="6">
    <location>
        <begin position="98"/>
        <end position="117"/>
    </location>
</feature>
<evidence type="ECO:0000256" key="5">
    <source>
        <dbReference type="ARBA" id="ARBA00023136"/>
    </source>
</evidence>
<reference evidence="8 9" key="1">
    <citation type="submission" date="2019-03" db="EMBL/GenBank/DDBJ databases">
        <title>Genomic Encyclopedia of Type Strains, Phase IV (KMG-IV): sequencing the most valuable type-strain genomes for metagenomic binning, comparative biology and taxonomic classification.</title>
        <authorList>
            <person name="Goeker M."/>
        </authorList>
    </citation>
    <scope>NUCLEOTIDE SEQUENCE [LARGE SCALE GENOMIC DNA]</scope>
    <source>
        <strain evidence="8 9">DSM 15969</strain>
    </source>
</reference>
<feature type="transmembrane region" description="Helical" evidence="6">
    <location>
        <begin position="199"/>
        <end position="220"/>
    </location>
</feature>
<feature type="domain" description="VTT" evidence="7">
    <location>
        <begin position="77"/>
        <end position="194"/>
    </location>
</feature>
<feature type="transmembrane region" description="Helical" evidence="6">
    <location>
        <begin position="171"/>
        <end position="192"/>
    </location>
</feature>
<dbReference type="OrthoDB" id="9812980at2"/>
<dbReference type="InterPro" id="IPR015414">
    <property type="entry name" value="TMEM64"/>
</dbReference>
<comment type="subcellular location">
    <subcellularLocation>
        <location evidence="1 6">Cell membrane</location>
        <topology evidence="1 6">Multi-pass membrane protein</topology>
    </subcellularLocation>
</comment>
<sequence>MSDPATTKSYVVKIGVLALALAAYFYLPGIQEFISSGVAYLRLRNFEGLRQFILSYGVWAPVTSISLMAIQSMVPFVPGIAITITNAWIFGWELGACYSWIGALLGATIDFGIARWYGRPVVERFINGKMLDKADGFFKKNGVLAVFITRLTPIVPFKVISYGAGLTQMPFSRFAVATGVGQTPAIVLYSFIGQNLTRSLRATVTVTSLLMILGITAYYYRDRLEKYFFSQNDEES</sequence>
<dbReference type="GO" id="GO:0005886">
    <property type="term" value="C:plasma membrane"/>
    <property type="evidence" value="ECO:0007669"/>
    <property type="project" value="UniProtKB-SubCell"/>
</dbReference>
<accession>A0A4V2Q955</accession>
<organism evidence="8 9">
    <name type="scientific">Anaerospora hongkongensis</name>
    <dbReference type="NCBI Taxonomy" id="244830"/>
    <lineage>
        <taxon>Bacteria</taxon>
        <taxon>Bacillati</taxon>
        <taxon>Bacillota</taxon>
        <taxon>Negativicutes</taxon>
        <taxon>Selenomonadales</taxon>
        <taxon>Sporomusaceae</taxon>
        <taxon>Anaerospora</taxon>
    </lineage>
</organism>
<feature type="transmembrane region" description="Helical" evidence="6">
    <location>
        <begin position="138"/>
        <end position="159"/>
    </location>
</feature>
<gene>
    <name evidence="8" type="ORF">EV210_101444</name>
</gene>
<keyword evidence="5 6" id="KW-0472">Membrane</keyword>
<evidence type="ECO:0000256" key="2">
    <source>
        <dbReference type="ARBA" id="ARBA00022475"/>
    </source>
</evidence>
<evidence type="ECO:0000313" key="8">
    <source>
        <dbReference type="EMBL" id="TCL40243.1"/>
    </source>
</evidence>
<evidence type="ECO:0000313" key="9">
    <source>
        <dbReference type="Proteomes" id="UP000295063"/>
    </source>
</evidence>
<dbReference type="Proteomes" id="UP000295063">
    <property type="component" value="Unassembled WGS sequence"/>
</dbReference>
<dbReference type="RefSeq" id="WP_132074856.1">
    <property type="nucleotide sequence ID" value="NZ_DAIMLW010000106.1"/>
</dbReference>